<dbReference type="GO" id="GO:0003700">
    <property type="term" value="F:DNA-binding transcription factor activity"/>
    <property type="evidence" value="ECO:0007669"/>
    <property type="project" value="InterPro"/>
</dbReference>
<dbReference type="Gene3D" id="3.30.730.10">
    <property type="entry name" value="AP2/ERF domain"/>
    <property type="match status" value="2"/>
</dbReference>
<dbReference type="SUPFAM" id="SSF54171">
    <property type="entry name" value="DNA-binding domain"/>
    <property type="match status" value="2"/>
</dbReference>
<comment type="subcellular location">
    <subcellularLocation>
        <location evidence="1">Nucleus</location>
    </subcellularLocation>
</comment>
<keyword evidence="5" id="KW-0804">Transcription</keyword>
<evidence type="ECO:0000256" key="7">
    <source>
        <dbReference type="SAM" id="MobiDB-lite"/>
    </source>
</evidence>
<dbReference type="GO" id="GO:0003677">
    <property type="term" value="F:DNA binding"/>
    <property type="evidence" value="ECO:0007669"/>
    <property type="project" value="UniProtKB-KW"/>
</dbReference>
<name>A0AAD3SGG2_NEPGR</name>
<dbReference type="CDD" id="cd00018">
    <property type="entry name" value="AP2"/>
    <property type="match status" value="2"/>
</dbReference>
<keyword evidence="6" id="KW-0539">Nucleus</keyword>
<keyword evidence="2" id="KW-0677">Repeat</keyword>
<dbReference type="Proteomes" id="UP001279734">
    <property type="component" value="Unassembled WGS sequence"/>
</dbReference>
<dbReference type="FunFam" id="3.30.730.10:FF:000002">
    <property type="entry name" value="AP2-like ethylene-responsive transcription factor"/>
    <property type="match status" value="1"/>
</dbReference>
<dbReference type="InterPro" id="IPR016177">
    <property type="entry name" value="DNA-bd_dom_sf"/>
</dbReference>
<feature type="region of interest" description="Disordered" evidence="7">
    <location>
        <begin position="531"/>
        <end position="552"/>
    </location>
</feature>
<dbReference type="SMART" id="SM00380">
    <property type="entry name" value="AP2"/>
    <property type="match status" value="2"/>
</dbReference>
<dbReference type="AlphaFoldDB" id="A0AAD3SGG2"/>
<dbReference type="PROSITE" id="PS51032">
    <property type="entry name" value="AP2_ERF"/>
    <property type="match status" value="2"/>
</dbReference>
<proteinExistence type="predicted"/>
<protein>
    <recommendedName>
        <fullName evidence="8">AP2/ERF domain-containing protein</fullName>
    </recommendedName>
</protein>
<feature type="domain" description="AP2/ERF" evidence="8">
    <location>
        <begin position="269"/>
        <end position="327"/>
    </location>
</feature>
<evidence type="ECO:0000256" key="5">
    <source>
        <dbReference type="ARBA" id="ARBA00023163"/>
    </source>
</evidence>
<evidence type="ECO:0000256" key="1">
    <source>
        <dbReference type="ARBA" id="ARBA00004123"/>
    </source>
</evidence>
<evidence type="ECO:0000256" key="4">
    <source>
        <dbReference type="ARBA" id="ARBA00023125"/>
    </source>
</evidence>
<evidence type="ECO:0000256" key="2">
    <source>
        <dbReference type="ARBA" id="ARBA00022737"/>
    </source>
</evidence>
<reference evidence="9" key="1">
    <citation type="submission" date="2023-05" db="EMBL/GenBank/DDBJ databases">
        <title>Nepenthes gracilis genome sequencing.</title>
        <authorList>
            <person name="Fukushima K."/>
        </authorList>
    </citation>
    <scope>NUCLEOTIDE SEQUENCE</scope>
    <source>
        <strain evidence="9">SING2019-196</strain>
    </source>
</reference>
<keyword evidence="10" id="KW-1185">Reference proteome</keyword>
<gene>
    <name evidence="9" type="ORF">Nepgr_012137</name>
</gene>
<dbReference type="Pfam" id="PF00847">
    <property type="entry name" value="AP2"/>
    <property type="match status" value="1"/>
</dbReference>
<evidence type="ECO:0000256" key="6">
    <source>
        <dbReference type="ARBA" id="ARBA00023242"/>
    </source>
</evidence>
<keyword evidence="4" id="KW-0238">DNA-binding</keyword>
<dbReference type="GO" id="GO:0005634">
    <property type="term" value="C:nucleus"/>
    <property type="evidence" value="ECO:0007669"/>
    <property type="project" value="UniProtKB-SubCell"/>
</dbReference>
<dbReference type="InterPro" id="IPR001471">
    <property type="entry name" value="AP2/ERF_dom"/>
</dbReference>
<comment type="caution">
    <text evidence="9">The sequence shown here is derived from an EMBL/GenBank/DDBJ whole genome shotgun (WGS) entry which is preliminary data.</text>
</comment>
<dbReference type="PANTHER" id="PTHR32467">
    <property type="entry name" value="AP2-LIKE ETHYLENE-RESPONSIVE TRANSCRIPTION FACTOR"/>
    <property type="match status" value="1"/>
</dbReference>
<accession>A0AAD3SGG2</accession>
<dbReference type="PANTHER" id="PTHR32467:SF22">
    <property type="entry name" value="AP2-LIKE ETHYLENE-RESPONSIVE TRANSCRIPTION FACTOR PLT2"/>
    <property type="match status" value="1"/>
</dbReference>
<evidence type="ECO:0000256" key="3">
    <source>
        <dbReference type="ARBA" id="ARBA00023015"/>
    </source>
</evidence>
<organism evidence="9 10">
    <name type="scientific">Nepenthes gracilis</name>
    <name type="common">Slender pitcher plant</name>
    <dbReference type="NCBI Taxonomy" id="150966"/>
    <lineage>
        <taxon>Eukaryota</taxon>
        <taxon>Viridiplantae</taxon>
        <taxon>Streptophyta</taxon>
        <taxon>Embryophyta</taxon>
        <taxon>Tracheophyta</taxon>
        <taxon>Spermatophyta</taxon>
        <taxon>Magnoliopsida</taxon>
        <taxon>eudicotyledons</taxon>
        <taxon>Gunneridae</taxon>
        <taxon>Pentapetalae</taxon>
        <taxon>Caryophyllales</taxon>
        <taxon>Nepenthaceae</taxon>
        <taxon>Nepenthes</taxon>
    </lineage>
</organism>
<keyword evidence="3" id="KW-0805">Transcription regulation</keyword>
<feature type="domain" description="AP2/ERF" evidence="8">
    <location>
        <begin position="170"/>
        <end position="233"/>
    </location>
</feature>
<dbReference type="InterPro" id="IPR036955">
    <property type="entry name" value="AP2/ERF_dom_sf"/>
</dbReference>
<dbReference type="FunFam" id="3.30.730.10:FF:000003">
    <property type="entry name" value="AP2-like ethylene-responsive transcription factor ANT"/>
    <property type="match status" value="1"/>
</dbReference>
<dbReference type="PRINTS" id="PR00367">
    <property type="entry name" value="ETHRSPELEMNT"/>
</dbReference>
<evidence type="ECO:0000259" key="8">
    <source>
        <dbReference type="PROSITE" id="PS51032"/>
    </source>
</evidence>
<evidence type="ECO:0000313" key="10">
    <source>
        <dbReference type="Proteomes" id="UP001279734"/>
    </source>
</evidence>
<sequence>MNSNNWLCFPVSPTQTPLPPHFPPGLVNDHIDNPFQTQEWNLMNSQGGNEVPKVADFLGMSKSENQSSDLMQFNGNHGNDSDYSLFPTSSLLPPQHNTVAIAYNNDHNFQENASHNLQSLTLSMGSSGKTSSACESGAGNSNIGATTAITAVVEAASRRNFDTFGQRTSIYRGVTRHRWTGRYEAHLWDNSCSREGQSRKGRQGGYDKEEKAARAYDLAAIKYWGTSATTNYPLSDYEEEIEEMKHMTRQEFVAAIRRKSSGFSRGASMYRGVTRHHQHGRWQARIGRVAGNKDLYLGTFSTEEEAAEAYDVAAIKFRGLNAVTNFAISRYNVKAILESSTLPIEGGAAKRLKDSQPIESSRTREEMISIGSGFHQCGSSSSLKSRFEAYPLSQYDQPPPQTLLTLQNPEINSLSHYAYKSQLQPSYIQTQLQLHQQMNSSSPISHIHGGFYQNNPALLHGLMSMEGSSSTRTMESSGENYSGGVGGGGGYMGFNSTATNTVGSSSSAVDHQELELVKVDYDQMPASSGDYGGWSGDTLQGPNPGVFSMWND</sequence>
<dbReference type="EMBL" id="BSYO01000010">
    <property type="protein sequence ID" value="GMH10296.1"/>
    <property type="molecule type" value="Genomic_DNA"/>
</dbReference>
<evidence type="ECO:0000313" key="9">
    <source>
        <dbReference type="EMBL" id="GMH10296.1"/>
    </source>
</evidence>